<protein>
    <submittedName>
        <fullName evidence="2">Uncharacterized protein</fullName>
    </submittedName>
</protein>
<dbReference type="AlphaFoldDB" id="A0AAE1A0A3"/>
<evidence type="ECO:0000313" key="3">
    <source>
        <dbReference type="Proteomes" id="UP001283361"/>
    </source>
</evidence>
<sequence>MYPPNVPGNVEMGLSPGLIVASFYTCGNLICTLRNDQAQHYCDASCLANVRAKECTMGLSPGCLTSGYPNILVTQLATTAACRTKDLETSWRTRGQWDGRRLVWLAGRCDNGKNRHWSARKNACGNRMNKTRVLPKQPIDQSFEDRTGTPALGKREKGMGTVTKNKSDGERKNGRRSDDETGMRVNTDKPARK</sequence>
<gene>
    <name evidence="2" type="ORF">RRG08_034206</name>
</gene>
<proteinExistence type="predicted"/>
<evidence type="ECO:0000313" key="2">
    <source>
        <dbReference type="EMBL" id="KAK3778943.1"/>
    </source>
</evidence>
<keyword evidence="3" id="KW-1185">Reference proteome</keyword>
<feature type="compositionally biased region" description="Basic and acidic residues" evidence="1">
    <location>
        <begin position="143"/>
        <end position="158"/>
    </location>
</feature>
<reference evidence="2" key="1">
    <citation type="journal article" date="2023" name="G3 (Bethesda)">
        <title>A reference genome for the long-term kleptoplast-retaining sea slug Elysia crispata morphotype clarki.</title>
        <authorList>
            <person name="Eastman K.E."/>
            <person name="Pendleton A.L."/>
            <person name="Shaikh M.A."/>
            <person name="Suttiyut T."/>
            <person name="Ogas R."/>
            <person name="Tomko P."/>
            <person name="Gavelis G."/>
            <person name="Widhalm J.R."/>
            <person name="Wisecaver J.H."/>
        </authorList>
    </citation>
    <scope>NUCLEOTIDE SEQUENCE</scope>
    <source>
        <strain evidence="2">ECLA1</strain>
    </source>
</reference>
<name>A0AAE1A0A3_9GAST</name>
<evidence type="ECO:0000256" key="1">
    <source>
        <dbReference type="SAM" id="MobiDB-lite"/>
    </source>
</evidence>
<dbReference type="EMBL" id="JAWDGP010002890">
    <property type="protein sequence ID" value="KAK3778943.1"/>
    <property type="molecule type" value="Genomic_DNA"/>
</dbReference>
<dbReference type="Proteomes" id="UP001283361">
    <property type="component" value="Unassembled WGS sequence"/>
</dbReference>
<accession>A0AAE1A0A3</accession>
<feature type="compositionally biased region" description="Basic and acidic residues" evidence="1">
    <location>
        <begin position="165"/>
        <end position="193"/>
    </location>
</feature>
<comment type="caution">
    <text evidence="2">The sequence shown here is derived from an EMBL/GenBank/DDBJ whole genome shotgun (WGS) entry which is preliminary data.</text>
</comment>
<organism evidence="2 3">
    <name type="scientific">Elysia crispata</name>
    <name type="common">lettuce slug</name>
    <dbReference type="NCBI Taxonomy" id="231223"/>
    <lineage>
        <taxon>Eukaryota</taxon>
        <taxon>Metazoa</taxon>
        <taxon>Spiralia</taxon>
        <taxon>Lophotrochozoa</taxon>
        <taxon>Mollusca</taxon>
        <taxon>Gastropoda</taxon>
        <taxon>Heterobranchia</taxon>
        <taxon>Euthyneura</taxon>
        <taxon>Panpulmonata</taxon>
        <taxon>Sacoglossa</taxon>
        <taxon>Placobranchoidea</taxon>
        <taxon>Plakobranchidae</taxon>
        <taxon>Elysia</taxon>
    </lineage>
</organism>
<feature type="region of interest" description="Disordered" evidence="1">
    <location>
        <begin position="136"/>
        <end position="193"/>
    </location>
</feature>